<gene>
    <name evidence="2" type="ORF">S01H1_49047</name>
</gene>
<reference evidence="2" key="1">
    <citation type="journal article" date="2014" name="Front. Microbiol.">
        <title>High frequency of phylogenetically diverse reductive dehalogenase-homologous genes in deep subseafloor sedimentary metagenomes.</title>
        <authorList>
            <person name="Kawai M."/>
            <person name="Futagami T."/>
            <person name="Toyoda A."/>
            <person name="Takaki Y."/>
            <person name="Nishi S."/>
            <person name="Hori S."/>
            <person name="Arai W."/>
            <person name="Tsubouchi T."/>
            <person name="Morono Y."/>
            <person name="Uchiyama I."/>
            <person name="Ito T."/>
            <person name="Fujiyama A."/>
            <person name="Inagaki F."/>
            <person name="Takami H."/>
        </authorList>
    </citation>
    <scope>NUCLEOTIDE SEQUENCE</scope>
    <source>
        <strain evidence="2">Expedition CK06-06</strain>
    </source>
</reference>
<evidence type="ECO:0000313" key="2">
    <source>
        <dbReference type="EMBL" id="GAG19097.1"/>
    </source>
</evidence>
<dbReference type="EMBL" id="BARS01031522">
    <property type="protein sequence ID" value="GAG19097.1"/>
    <property type="molecule type" value="Genomic_DNA"/>
</dbReference>
<evidence type="ECO:0000256" key="1">
    <source>
        <dbReference type="SAM" id="MobiDB-lite"/>
    </source>
</evidence>
<feature type="region of interest" description="Disordered" evidence="1">
    <location>
        <begin position="18"/>
        <end position="38"/>
    </location>
</feature>
<comment type="caution">
    <text evidence="2">The sequence shown here is derived from an EMBL/GenBank/DDBJ whole genome shotgun (WGS) entry which is preliminary data.</text>
</comment>
<sequence>MSELPGCIRLDRLFPEGSPHGISGANARAIPAADGTTS</sequence>
<feature type="non-terminal residue" evidence="2">
    <location>
        <position position="38"/>
    </location>
</feature>
<organism evidence="2">
    <name type="scientific">marine sediment metagenome</name>
    <dbReference type="NCBI Taxonomy" id="412755"/>
    <lineage>
        <taxon>unclassified sequences</taxon>
        <taxon>metagenomes</taxon>
        <taxon>ecological metagenomes</taxon>
    </lineage>
</organism>
<accession>X0W757</accession>
<proteinExistence type="predicted"/>
<dbReference type="AlphaFoldDB" id="X0W757"/>
<protein>
    <submittedName>
        <fullName evidence="2">Uncharacterized protein</fullName>
    </submittedName>
</protein>
<name>X0W757_9ZZZZ</name>